<evidence type="ECO:0000313" key="3">
    <source>
        <dbReference type="Proteomes" id="UP001521184"/>
    </source>
</evidence>
<dbReference type="Proteomes" id="UP001521184">
    <property type="component" value="Unassembled WGS sequence"/>
</dbReference>
<accession>A0ABR3TKZ9</accession>
<protein>
    <submittedName>
        <fullName evidence="2">Uncharacterized protein</fullName>
    </submittedName>
</protein>
<feature type="compositionally biased region" description="Acidic residues" evidence="1">
    <location>
        <begin position="256"/>
        <end position="268"/>
    </location>
</feature>
<feature type="compositionally biased region" description="Gly residues" evidence="1">
    <location>
        <begin position="17"/>
        <end position="27"/>
    </location>
</feature>
<evidence type="ECO:0000256" key="1">
    <source>
        <dbReference type="SAM" id="MobiDB-lite"/>
    </source>
</evidence>
<sequence length="293" mass="32076">MPKVKGYTGAGSLAASSGGGGSGGGGKKPFRGPNNPHAAEKPDDVEKDEWAVVDYWRGKCCRCGKQMHTHNGWHGCHDKCFWCHKRHMRPAKGDVVCEEALKFVSRNFLRRIGGGQTKATSFKQVKDAEERAQNESVKSELYEMKMLNAQSTERGLESRVADLSNQLARANRQIEHANRQVEHANRQIEQDAATIAALRSQVAAWAPRLQRAERIVSDLAQAEDFLREADRLVAEKEAEDGSASLGNVVTTATQPGEDEPAPYLDESDEKSSAEGNEDSDKPDDAAAGEEHHG</sequence>
<gene>
    <name evidence="2" type="ORF">SLS58_007184</name>
</gene>
<dbReference type="EMBL" id="JAKEKT020000053">
    <property type="protein sequence ID" value="KAL1640233.1"/>
    <property type="molecule type" value="Genomic_DNA"/>
</dbReference>
<feature type="compositionally biased region" description="Polar residues" evidence="1">
    <location>
        <begin position="244"/>
        <end position="254"/>
    </location>
</feature>
<reference evidence="2 3" key="1">
    <citation type="journal article" date="2023" name="Plant Dis.">
        <title>First Report of Diplodia intermedia Causing Canker and Dieback Diseases on Apple Trees in Canada.</title>
        <authorList>
            <person name="Ellouze W."/>
            <person name="Ilyukhin E."/>
            <person name="Sulman M."/>
            <person name="Ali S."/>
        </authorList>
    </citation>
    <scope>NUCLEOTIDE SEQUENCE [LARGE SCALE GENOMIC DNA]</scope>
    <source>
        <strain evidence="2 3">M45-28</strain>
    </source>
</reference>
<name>A0ABR3TKZ9_9PEZI</name>
<proteinExistence type="predicted"/>
<organism evidence="2 3">
    <name type="scientific">Diplodia intermedia</name>
    <dbReference type="NCBI Taxonomy" id="856260"/>
    <lineage>
        <taxon>Eukaryota</taxon>
        <taxon>Fungi</taxon>
        <taxon>Dikarya</taxon>
        <taxon>Ascomycota</taxon>
        <taxon>Pezizomycotina</taxon>
        <taxon>Dothideomycetes</taxon>
        <taxon>Dothideomycetes incertae sedis</taxon>
        <taxon>Botryosphaeriales</taxon>
        <taxon>Botryosphaeriaceae</taxon>
        <taxon>Diplodia</taxon>
    </lineage>
</organism>
<feature type="region of interest" description="Disordered" evidence="1">
    <location>
        <begin position="1"/>
        <end position="45"/>
    </location>
</feature>
<feature type="compositionally biased region" description="Basic and acidic residues" evidence="1">
    <location>
        <begin position="278"/>
        <end position="293"/>
    </location>
</feature>
<evidence type="ECO:0000313" key="2">
    <source>
        <dbReference type="EMBL" id="KAL1640233.1"/>
    </source>
</evidence>
<comment type="caution">
    <text evidence="2">The sequence shown here is derived from an EMBL/GenBank/DDBJ whole genome shotgun (WGS) entry which is preliminary data.</text>
</comment>
<feature type="region of interest" description="Disordered" evidence="1">
    <location>
        <begin position="237"/>
        <end position="293"/>
    </location>
</feature>
<keyword evidence="3" id="KW-1185">Reference proteome</keyword>